<keyword evidence="6" id="KW-0547">Nucleotide-binding</keyword>
<keyword evidence="7" id="KW-0067">ATP-binding</keyword>
<feature type="domain" description="AAA+ ATPase" evidence="11">
    <location>
        <begin position="5"/>
        <end position="193"/>
    </location>
</feature>
<evidence type="ECO:0000256" key="9">
    <source>
        <dbReference type="ARBA" id="ARBA00023136"/>
    </source>
</evidence>
<dbReference type="InterPro" id="IPR017871">
    <property type="entry name" value="ABC_transporter-like_CS"/>
</dbReference>
<keyword evidence="3" id="KW-0813">Transport</keyword>
<accession>A0AAI9X6F4</accession>
<sequence>MHIRPGEKIGICGRTGSGKSPLTLAMLRLVDFSHGNITIDQTDISTIAPASIRERLIAVPQDPFTLLGTIRYNVDIMGLSSDSLIISALKQIGVWAAIESRGGLDALLEDHPLSQGEQQLFCLARAILKSQTSDGECQVLILDEATSSLDAKTDRRVQKVMREAFHDCTVFSVAHRLDTIIDFDRIAVLDAGCVVEFDTPQNLLSREGLFKQMHSGTGGQGF</sequence>
<dbReference type="SMART" id="SM00382">
    <property type="entry name" value="AAA"/>
    <property type="match status" value="1"/>
</dbReference>
<dbReference type="Proteomes" id="UP001227192">
    <property type="component" value="Unassembled WGS sequence"/>
</dbReference>
<evidence type="ECO:0000313" key="12">
    <source>
        <dbReference type="EMBL" id="KAJ9485610.1"/>
    </source>
</evidence>
<dbReference type="SUPFAM" id="SSF52540">
    <property type="entry name" value="P-loop containing nucleoside triphosphate hydrolases"/>
    <property type="match status" value="1"/>
</dbReference>
<proteinExistence type="inferred from homology"/>
<evidence type="ECO:0000259" key="11">
    <source>
        <dbReference type="SMART" id="SM00382"/>
    </source>
</evidence>
<gene>
    <name evidence="12" type="ORF">VN97_g7740</name>
</gene>
<evidence type="ECO:0000256" key="6">
    <source>
        <dbReference type="ARBA" id="ARBA00022741"/>
    </source>
</evidence>
<evidence type="ECO:0000313" key="13">
    <source>
        <dbReference type="Proteomes" id="UP001227192"/>
    </source>
</evidence>
<dbReference type="Pfam" id="PF00005">
    <property type="entry name" value="ABC_tran"/>
    <property type="match status" value="1"/>
</dbReference>
<evidence type="ECO:0000256" key="8">
    <source>
        <dbReference type="ARBA" id="ARBA00022989"/>
    </source>
</evidence>
<evidence type="ECO:0000256" key="4">
    <source>
        <dbReference type="ARBA" id="ARBA00022475"/>
    </source>
</evidence>
<keyword evidence="10" id="KW-0325">Glycoprotein</keyword>
<keyword evidence="5" id="KW-0812">Transmembrane</keyword>
<evidence type="ECO:0000256" key="10">
    <source>
        <dbReference type="ARBA" id="ARBA00023180"/>
    </source>
</evidence>
<comment type="similarity">
    <text evidence="2">Belongs to the ABC transporter superfamily. ABCC family. Conjugate transporter (TC 3.A.1.208) subfamily.</text>
</comment>
<organism evidence="12 13">
    <name type="scientific">Penicillium thymicola</name>
    <dbReference type="NCBI Taxonomy" id="293382"/>
    <lineage>
        <taxon>Eukaryota</taxon>
        <taxon>Fungi</taxon>
        <taxon>Dikarya</taxon>
        <taxon>Ascomycota</taxon>
        <taxon>Pezizomycotina</taxon>
        <taxon>Eurotiomycetes</taxon>
        <taxon>Eurotiomycetidae</taxon>
        <taxon>Eurotiales</taxon>
        <taxon>Aspergillaceae</taxon>
        <taxon>Penicillium</taxon>
    </lineage>
</organism>
<dbReference type="PANTHER" id="PTHR24223:SF269">
    <property type="entry name" value="ABC MULTIDRUG TRANSPORTER (EUROFUNG)-RELATED"/>
    <property type="match status" value="1"/>
</dbReference>
<dbReference type="Gene3D" id="3.40.50.300">
    <property type="entry name" value="P-loop containing nucleotide triphosphate hydrolases"/>
    <property type="match status" value="1"/>
</dbReference>
<keyword evidence="8" id="KW-1133">Transmembrane helix</keyword>
<evidence type="ECO:0000256" key="1">
    <source>
        <dbReference type="ARBA" id="ARBA00004651"/>
    </source>
</evidence>
<keyword evidence="13" id="KW-1185">Reference proteome</keyword>
<comment type="subcellular location">
    <subcellularLocation>
        <location evidence="1">Cell membrane</location>
        <topology evidence="1">Multi-pass membrane protein</topology>
    </subcellularLocation>
</comment>
<reference evidence="12" key="1">
    <citation type="submission" date="2015-06" db="EMBL/GenBank/DDBJ databases">
        <authorList>
            <person name="Nguyen H."/>
        </authorList>
    </citation>
    <scope>NUCLEOTIDE SEQUENCE</scope>
    <source>
        <strain evidence="12">DAOM 180753</strain>
    </source>
</reference>
<dbReference type="AlphaFoldDB" id="A0AAI9X6F4"/>
<dbReference type="GO" id="GO:0005524">
    <property type="term" value="F:ATP binding"/>
    <property type="evidence" value="ECO:0007669"/>
    <property type="project" value="UniProtKB-KW"/>
</dbReference>
<evidence type="ECO:0000256" key="5">
    <source>
        <dbReference type="ARBA" id="ARBA00022692"/>
    </source>
</evidence>
<dbReference type="PROSITE" id="PS00211">
    <property type="entry name" value="ABC_TRANSPORTER_1"/>
    <property type="match status" value="1"/>
</dbReference>
<protein>
    <recommendedName>
        <fullName evidence="11">AAA+ ATPase domain-containing protein</fullName>
    </recommendedName>
</protein>
<dbReference type="EMBL" id="LACB01000256">
    <property type="protein sequence ID" value="KAJ9485610.1"/>
    <property type="molecule type" value="Genomic_DNA"/>
</dbReference>
<dbReference type="GO" id="GO:0005886">
    <property type="term" value="C:plasma membrane"/>
    <property type="evidence" value="ECO:0007669"/>
    <property type="project" value="UniProtKB-SubCell"/>
</dbReference>
<name>A0AAI9X6F4_PENTH</name>
<keyword evidence="9" id="KW-0472">Membrane</keyword>
<evidence type="ECO:0000256" key="7">
    <source>
        <dbReference type="ARBA" id="ARBA00022840"/>
    </source>
</evidence>
<evidence type="ECO:0000256" key="2">
    <source>
        <dbReference type="ARBA" id="ARBA00009726"/>
    </source>
</evidence>
<comment type="caution">
    <text evidence="12">The sequence shown here is derived from an EMBL/GenBank/DDBJ whole genome shotgun (WGS) entry which is preliminary data.</text>
</comment>
<dbReference type="PANTHER" id="PTHR24223">
    <property type="entry name" value="ATP-BINDING CASSETTE SUB-FAMILY C"/>
    <property type="match status" value="1"/>
</dbReference>
<reference evidence="12" key="2">
    <citation type="journal article" date="2016" name="Fungal Biol.">
        <title>Ochratoxin A production by Penicillium thymicola.</title>
        <authorList>
            <person name="Nguyen H.D.T."/>
            <person name="McMullin D.R."/>
            <person name="Ponomareva E."/>
            <person name="Riley R."/>
            <person name="Pomraning K.R."/>
            <person name="Baker S.E."/>
            <person name="Seifert K.A."/>
        </authorList>
    </citation>
    <scope>NUCLEOTIDE SEQUENCE</scope>
    <source>
        <strain evidence="12">DAOM 180753</strain>
    </source>
</reference>
<dbReference type="InterPro" id="IPR003439">
    <property type="entry name" value="ABC_transporter-like_ATP-bd"/>
</dbReference>
<dbReference type="InterPro" id="IPR003593">
    <property type="entry name" value="AAA+_ATPase"/>
</dbReference>
<dbReference type="GO" id="GO:0016887">
    <property type="term" value="F:ATP hydrolysis activity"/>
    <property type="evidence" value="ECO:0007669"/>
    <property type="project" value="InterPro"/>
</dbReference>
<dbReference type="GO" id="GO:0042626">
    <property type="term" value="F:ATPase-coupled transmembrane transporter activity"/>
    <property type="evidence" value="ECO:0007669"/>
    <property type="project" value="TreeGrafter"/>
</dbReference>
<dbReference type="InterPro" id="IPR050173">
    <property type="entry name" value="ABC_transporter_C-like"/>
</dbReference>
<dbReference type="FunFam" id="3.40.50.300:FF:002145">
    <property type="entry name" value="ABC transporter (MsbA subfamily)"/>
    <property type="match status" value="1"/>
</dbReference>
<evidence type="ECO:0000256" key="3">
    <source>
        <dbReference type="ARBA" id="ARBA00022448"/>
    </source>
</evidence>
<dbReference type="InterPro" id="IPR027417">
    <property type="entry name" value="P-loop_NTPase"/>
</dbReference>
<keyword evidence="4" id="KW-1003">Cell membrane</keyword>